<feature type="transmembrane region" description="Helical" evidence="1">
    <location>
        <begin position="72"/>
        <end position="94"/>
    </location>
</feature>
<proteinExistence type="predicted"/>
<sequence length="243" mass="25942">MAVPALVAQMLLARVIERPKIWEDYAFLWTRFSDALSTIAILTVNSAAIVVLSGLLAPAVTGGTSWPGRLRGLGRLCGLTFLLSALGLSMYALIPLARSRDTLVSEVPGAGLLFFLAALIMVGAVEIRFAFAAPGITLKGLRAWEAVKMSRRLTRGQFFKILGPRCALRVLLEGFGGVLGAAVLLRLGVAGDSADGPIEWSVRFAVKWAVLTCVLATAAMLAVLQFADQDERLGRETTSKEAL</sequence>
<keyword evidence="3" id="KW-1185">Reference proteome</keyword>
<keyword evidence="1" id="KW-0472">Membrane</keyword>
<keyword evidence="1" id="KW-0812">Transmembrane</keyword>
<feature type="transmembrane region" description="Helical" evidence="1">
    <location>
        <begin position="162"/>
        <end position="185"/>
    </location>
</feature>
<name>A0A1G8PZU3_9ACTN</name>
<reference evidence="2 3" key="1">
    <citation type="submission" date="2016-10" db="EMBL/GenBank/DDBJ databases">
        <authorList>
            <person name="de Groot N.N."/>
        </authorList>
    </citation>
    <scope>NUCLEOTIDE SEQUENCE [LARGE SCALE GENOMIC DNA]</scope>
    <source>
        <strain evidence="2 3">CGMCC 4.6533</strain>
    </source>
</reference>
<accession>A0A1G8PZU3</accession>
<evidence type="ECO:0000256" key="1">
    <source>
        <dbReference type="SAM" id="Phobius"/>
    </source>
</evidence>
<dbReference type="EMBL" id="FNDJ01000008">
    <property type="protein sequence ID" value="SDI97370.1"/>
    <property type="molecule type" value="Genomic_DNA"/>
</dbReference>
<evidence type="ECO:0000313" key="2">
    <source>
        <dbReference type="EMBL" id="SDI97370.1"/>
    </source>
</evidence>
<gene>
    <name evidence="2" type="ORF">SAMN05421869_10869</name>
</gene>
<evidence type="ECO:0000313" key="3">
    <source>
        <dbReference type="Proteomes" id="UP000199202"/>
    </source>
</evidence>
<feature type="transmembrane region" description="Helical" evidence="1">
    <location>
        <begin position="205"/>
        <end position="227"/>
    </location>
</feature>
<feature type="transmembrane region" description="Helical" evidence="1">
    <location>
        <begin position="35"/>
        <end position="60"/>
    </location>
</feature>
<dbReference type="Proteomes" id="UP000199202">
    <property type="component" value="Unassembled WGS sequence"/>
</dbReference>
<dbReference type="AlphaFoldDB" id="A0A1G8PZU3"/>
<organism evidence="2 3">
    <name type="scientific">Nonomuraea jiangxiensis</name>
    <dbReference type="NCBI Taxonomy" id="633440"/>
    <lineage>
        <taxon>Bacteria</taxon>
        <taxon>Bacillati</taxon>
        <taxon>Actinomycetota</taxon>
        <taxon>Actinomycetes</taxon>
        <taxon>Streptosporangiales</taxon>
        <taxon>Streptosporangiaceae</taxon>
        <taxon>Nonomuraea</taxon>
    </lineage>
</organism>
<protein>
    <submittedName>
        <fullName evidence="2">Uncharacterized protein</fullName>
    </submittedName>
</protein>
<keyword evidence="1" id="KW-1133">Transmembrane helix</keyword>
<feature type="transmembrane region" description="Helical" evidence="1">
    <location>
        <begin position="114"/>
        <end position="141"/>
    </location>
</feature>